<dbReference type="Gene3D" id="3.30.390.10">
    <property type="entry name" value="Enolase-like, N-terminal domain"/>
    <property type="match status" value="1"/>
</dbReference>
<evidence type="ECO:0000256" key="1">
    <source>
        <dbReference type="ARBA" id="ARBA00001946"/>
    </source>
</evidence>
<dbReference type="GO" id="GO:0009063">
    <property type="term" value="P:amino acid catabolic process"/>
    <property type="evidence" value="ECO:0007669"/>
    <property type="project" value="InterPro"/>
</dbReference>
<dbReference type="PANTHER" id="PTHR13794:SF58">
    <property type="entry name" value="MITOCHONDRIAL ENOLASE SUPERFAMILY MEMBER 1"/>
    <property type="match status" value="1"/>
</dbReference>
<dbReference type="InterPro" id="IPR013342">
    <property type="entry name" value="Mandelate_racemase_C"/>
</dbReference>
<dbReference type="SMART" id="SM00922">
    <property type="entry name" value="MR_MLE"/>
    <property type="match status" value="1"/>
</dbReference>
<dbReference type="GO" id="GO:0016052">
    <property type="term" value="P:carbohydrate catabolic process"/>
    <property type="evidence" value="ECO:0007669"/>
    <property type="project" value="TreeGrafter"/>
</dbReference>
<sequence length="365" mass="40926">MKIVNVESFVLHVPLTPPITDAINSPTHWGLPGVRITTDEGIVGYGYTGTCAYGDDLIAGAIDRYYAPVLLGKDPFMVKELWDGMRFGQLHWVGRAGIAHMALAAVDIALWDIMSKASNKPLWQYLGGHKSDGIKAYNTNGGWLNWSKERLLKDITSYVEQGFTGVKMKVGKPDPREDFERVKAVREAIGPDIILMIDVNQQWNVNTAMTWGKKLEQFDLFWLEEPLNPDDVAGHRKLARELNVPIALGEHVYTKYAFRDYIQAEAVEYVQVDCTRVGGVTEWMQVANLAAAYDLPVVPHVGDMGQIHQHLAAATPNAIMLEYIPWIRDIFVEPATVKDGRYALPQLPGASTEVIPSFFEKYRVR</sequence>
<dbReference type="SUPFAM" id="SSF54826">
    <property type="entry name" value="Enolase N-terminal domain-like"/>
    <property type="match status" value="1"/>
</dbReference>
<comment type="caution">
    <text evidence="5">The sequence shown here is derived from an EMBL/GenBank/DDBJ whole genome shotgun (WGS) entry which is preliminary data.</text>
</comment>
<dbReference type="SFLD" id="SFLDG00179">
    <property type="entry name" value="mandelate_racemase"/>
    <property type="match status" value="1"/>
</dbReference>
<evidence type="ECO:0000313" key="6">
    <source>
        <dbReference type="Proteomes" id="UP000309676"/>
    </source>
</evidence>
<organism evidence="5 6">
    <name type="scientific">Paenibacillus antri</name>
    <dbReference type="NCBI Taxonomy" id="2582848"/>
    <lineage>
        <taxon>Bacteria</taxon>
        <taxon>Bacillati</taxon>
        <taxon>Bacillota</taxon>
        <taxon>Bacilli</taxon>
        <taxon>Bacillales</taxon>
        <taxon>Paenibacillaceae</taxon>
        <taxon>Paenibacillus</taxon>
    </lineage>
</organism>
<dbReference type="RefSeq" id="WP_138197865.1">
    <property type="nucleotide sequence ID" value="NZ_VCIW01000030.1"/>
</dbReference>
<dbReference type="Pfam" id="PF13378">
    <property type="entry name" value="MR_MLE_C"/>
    <property type="match status" value="1"/>
</dbReference>
<evidence type="ECO:0000256" key="3">
    <source>
        <dbReference type="ARBA" id="ARBA00022842"/>
    </source>
</evidence>
<name>A0A5R9FXG5_9BACL</name>
<dbReference type="PANTHER" id="PTHR13794">
    <property type="entry name" value="ENOLASE SUPERFAMILY, MANDELATE RACEMASE"/>
    <property type="match status" value="1"/>
</dbReference>
<dbReference type="AlphaFoldDB" id="A0A5R9FXG5"/>
<proteinExistence type="predicted"/>
<reference evidence="5 6" key="1">
    <citation type="submission" date="2019-05" db="EMBL/GenBank/DDBJ databases">
        <authorList>
            <person name="Narsing Rao M.P."/>
            <person name="Li W.J."/>
        </authorList>
    </citation>
    <scope>NUCLEOTIDE SEQUENCE [LARGE SCALE GENOMIC DNA]</scope>
    <source>
        <strain evidence="5 6">SYSU_K30003</strain>
    </source>
</reference>
<keyword evidence="6" id="KW-1185">Reference proteome</keyword>
<keyword evidence="3" id="KW-0460">Magnesium</keyword>
<dbReference type="Pfam" id="PF02746">
    <property type="entry name" value="MR_MLE_N"/>
    <property type="match status" value="1"/>
</dbReference>
<comment type="cofactor">
    <cofactor evidence="1">
        <name>Mg(2+)</name>
        <dbReference type="ChEBI" id="CHEBI:18420"/>
    </cofactor>
</comment>
<keyword evidence="2" id="KW-0479">Metal-binding</keyword>
<dbReference type="InterPro" id="IPR046945">
    <property type="entry name" value="RHMD-like"/>
</dbReference>
<dbReference type="CDD" id="cd03316">
    <property type="entry name" value="MR_like"/>
    <property type="match status" value="1"/>
</dbReference>
<evidence type="ECO:0000313" key="5">
    <source>
        <dbReference type="EMBL" id="TLS48697.1"/>
    </source>
</evidence>
<dbReference type="InterPro" id="IPR018110">
    <property type="entry name" value="Mandel_Rmase/mucon_lact_enz_CS"/>
</dbReference>
<dbReference type="InterPro" id="IPR029065">
    <property type="entry name" value="Enolase_C-like"/>
</dbReference>
<dbReference type="EMBL" id="VCIW01000030">
    <property type="protein sequence ID" value="TLS48697.1"/>
    <property type="molecule type" value="Genomic_DNA"/>
</dbReference>
<dbReference type="Gene3D" id="3.20.20.120">
    <property type="entry name" value="Enolase-like C-terminal domain"/>
    <property type="match status" value="1"/>
</dbReference>
<dbReference type="GO" id="GO:0000287">
    <property type="term" value="F:magnesium ion binding"/>
    <property type="evidence" value="ECO:0007669"/>
    <property type="project" value="TreeGrafter"/>
</dbReference>
<gene>
    <name evidence="5" type="ORF">FE782_29065</name>
</gene>
<dbReference type="PROSITE" id="PS00909">
    <property type="entry name" value="MR_MLE_2"/>
    <property type="match status" value="1"/>
</dbReference>
<dbReference type="InterPro" id="IPR029017">
    <property type="entry name" value="Enolase-like_N"/>
</dbReference>
<evidence type="ECO:0000256" key="2">
    <source>
        <dbReference type="ARBA" id="ARBA00022723"/>
    </source>
</evidence>
<protein>
    <submittedName>
        <fullName evidence="5">Mandelate racemase/muconate lactonizing enzyme family protein</fullName>
    </submittedName>
</protein>
<accession>A0A5R9FXG5</accession>
<evidence type="ECO:0000259" key="4">
    <source>
        <dbReference type="SMART" id="SM00922"/>
    </source>
</evidence>
<dbReference type="InterPro" id="IPR013341">
    <property type="entry name" value="Mandelate_racemase_N_dom"/>
</dbReference>
<dbReference type="InterPro" id="IPR036849">
    <property type="entry name" value="Enolase-like_C_sf"/>
</dbReference>
<dbReference type="Proteomes" id="UP000309676">
    <property type="component" value="Unassembled WGS sequence"/>
</dbReference>
<feature type="domain" description="Mandelate racemase/muconate lactonizing enzyme C-terminal" evidence="4">
    <location>
        <begin position="148"/>
        <end position="245"/>
    </location>
</feature>
<dbReference type="OrthoDB" id="9775391at2"/>
<dbReference type="SFLD" id="SFLDS00001">
    <property type="entry name" value="Enolase"/>
    <property type="match status" value="1"/>
</dbReference>
<dbReference type="GO" id="GO:0016836">
    <property type="term" value="F:hydro-lyase activity"/>
    <property type="evidence" value="ECO:0007669"/>
    <property type="project" value="TreeGrafter"/>
</dbReference>
<dbReference type="SUPFAM" id="SSF51604">
    <property type="entry name" value="Enolase C-terminal domain-like"/>
    <property type="match status" value="1"/>
</dbReference>